<evidence type="ECO:0000256" key="4">
    <source>
        <dbReference type="ARBA" id="ARBA00023136"/>
    </source>
</evidence>
<evidence type="ECO:0000256" key="2">
    <source>
        <dbReference type="ARBA" id="ARBA00022824"/>
    </source>
</evidence>
<accession>A0A9N9UVL3</accession>
<dbReference type="GO" id="GO:0005789">
    <property type="term" value="C:endoplasmic reticulum membrane"/>
    <property type="evidence" value="ECO:0007669"/>
    <property type="project" value="UniProtKB-SubCell"/>
</dbReference>
<dbReference type="OrthoDB" id="160405at2759"/>
<dbReference type="PANTHER" id="PTHR31792:SF3">
    <property type="entry name" value="VACUOLAR ATPASE ASSEMBLY INTEGRAL MEMBRANE PROTEIN VMA21"/>
    <property type="match status" value="1"/>
</dbReference>
<dbReference type="GO" id="GO:0070072">
    <property type="term" value="P:vacuolar proton-transporting V-type ATPase complex assembly"/>
    <property type="evidence" value="ECO:0007669"/>
    <property type="project" value="UniProtKB-UniRule"/>
</dbReference>
<keyword evidence="5 6" id="KW-0968">Cytoplasmic vesicle</keyword>
<evidence type="ECO:0000256" key="6">
    <source>
        <dbReference type="HAMAP-Rule" id="MF_03058"/>
    </source>
</evidence>
<sequence>MATRRIVNAERTLLEKDDPIEEKSNIAPAVPNDVIFKLLAFTFAMIVVPIGGYFVTVNTVFKGTVHFTPSFLYIPGCLDRGLVSREYSNMNTGNASFAGGFAALLANVVLVGYIIVAMKEDQSETTEKKKPESKKDK</sequence>
<evidence type="ECO:0008006" key="9">
    <source>
        <dbReference type="Google" id="ProtNLM"/>
    </source>
</evidence>
<keyword evidence="3 6" id="KW-1133">Transmembrane helix</keyword>
<dbReference type="GO" id="GO:0012507">
    <property type="term" value="C:ER to Golgi transport vesicle membrane"/>
    <property type="evidence" value="ECO:0007669"/>
    <property type="project" value="UniProtKB-SubCell"/>
</dbReference>
<organism evidence="7 8">
    <name type="scientific">Clonostachys byssicola</name>
    <dbReference type="NCBI Taxonomy" id="160290"/>
    <lineage>
        <taxon>Eukaryota</taxon>
        <taxon>Fungi</taxon>
        <taxon>Dikarya</taxon>
        <taxon>Ascomycota</taxon>
        <taxon>Pezizomycotina</taxon>
        <taxon>Sordariomycetes</taxon>
        <taxon>Hypocreomycetidae</taxon>
        <taxon>Hypocreales</taxon>
        <taxon>Bionectriaceae</taxon>
        <taxon>Clonostachys</taxon>
    </lineage>
</organism>
<evidence type="ECO:0000256" key="1">
    <source>
        <dbReference type="ARBA" id="ARBA00022692"/>
    </source>
</evidence>
<dbReference type="AlphaFoldDB" id="A0A9N9UVL3"/>
<feature type="transmembrane region" description="Helical" evidence="6">
    <location>
        <begin position="95"/>
        <end position="116"/>
    </location>
</feature>
<dbReference type="PANTHER" id="PTHR31792">
    <property type="entry name" value="VACUOLAR ATPASE ASSEMBLY INTEGRAL MEMBRANE PROTEIN VMA21"/>
    <property type="match status" value="1"/>
</dbReference>
<protein>
    <recommendedName>
        <fullName evidence="9">Vacuolar ATPase assembly integral membrane protein VMA21</fullName>
    </recommendedName>
</protein>
<proteinExistence type="inferred from homology"/>
<name>A0A9N9UVL3_9HYPO</name>
<dbReference type="Pfam" id="PF09446">
    <property type="entry name" value="VMA21"/>
    <property type="match status" value="1"/>
</dbReference>
<keyword evidence="1 6" id="KW-0812">Transmembrane</keyword>
<keyword evidence="8" id="KW-1185">Reference proteome</keyword>
<feature type="transmembrane region" description="Helical" evidence="6">
    <location>
        <begin position="34"/>
        <end position="55"/>
    </location>
</feature>
<dbReference type="GO" id="GO:0033116">
    <property type="term" value="C:endoplasmic reticulum-Golgi intermediate compartment membrane"/>
    <property type="evidence" value="ECO:0007669"/>
    <property type="project" value="UniProtKB-SubCell"/>
</dbReference>
<evidence type="ECO:0000256" key="5">
    <source>
        <dbReference type="ARBA" id="ARBA00023329"/>
    </source>
</evidence>
<reference evidence="8" key="1">
    <citation type="submission" date="2019-06" db="EMBL/GenBank/DDBJ databases">
        <authorList>
            <person name="Broberg M."/>
        </authorList>
    </citation>
    <scope>NUCLEOTIDE SEQUENCE [LARGE SCALE GENOMIC DNA]</scope>
</reference>
<evidence type="ECO:0000313" key="7">
    <source>
        <dbReference type="EMBL" id="CAH0001042.1"/>
    </source>
</evidence>
<evidence type="ECO:0000256" key="3">
    <source>
        <dbReference type="ARBA" id="ARBA00022989"/>
    </source>
</evidence>
<keyword evidence="2 6" id="KW-0256">Endoplasmic reticulum</keyword>
<comment type="caution">
    <text evidence="6">Lacks conserved residue(s) required for the propagation of feature annotation.</text>
</comment>
<dbReference type="HAMAP" id="MF_03058">
    <property type="entry name" value="VMA21"/>
    <property type="match status" value="1"/>
</dbReference>
<gene>
    <name evidence="7" type="ORF">CBYS24578_00001257</name>
</gene>
<comment type="similarity">
    <text evidence="6">Belongs to the VMA21 family.</text>
</comment>
<comment type="caution">
    <text evidence="7">The sequence shown here is derived from an EMBL/GenBank/DDBJ whole genome shotgun (WGS) entry which is preliminary data.</text>
</comment>
<keyword evidence="4 6" id="KW-0472">Membrane</keyword>
<evidence type="ECO:0000313" key="8">
    <source>
        <dbReference type="Proteomes" id="UP000754883"/>
    </source>
</evidence>
<comment type="function">
    <text evidence="6">Required for the assembly of the V0 complex of the vacuolar ATPase (V-ATPase) in the endoplasmic reticulum.</text>
</comment>
<dbReference type="InterPro" id="IPR019013">
    <property type="entry name" value="Vma21"/>
</dbReference>
<comment type="subcellular location">
    <subcellularLocation>
        <location evidence="6">Endoplasmic reticulum membrane</location>
        <topology evidence="6">Multi-pass membrane protein</topology>
    </subcellularLocation>
    <subcellularLocation>
        <location evidence="6">Endoplasmic reticulum-Golgi intermediate compartment membrane</location>
        <topology evidence="6">Multi-pass membrane protein</topology>
    </subcellularLocation>
    <subcellularLocation>
        <location evidence="6">Cytoplasmic vesicle</location>
        <location evidence="6">COPII-coated vesicle membrane</location>
        <topology evidence="6">Multi-pass membrane protein</topology>
    </subcellularLocation>
</comment>
<dbReference type="EMBL" id="CABFNO020001560">
    <property type="protein sequence ID" value="CAH0001042.1"/>
    <property type="molecule type" value="Genomic_DNA"/>
</dbReference>
<dbReference type="Proteomes" id="UP000754883">
    <property type="component" value="Unassembled WGS sequence"/>
</dbReference>
<reference evidence="7 8" key="2">
    <citation type="submission" date="2021-10" db="EMBL/GenBank/DDBJ databases">
        <authorList>
            <person name="Piombo E."/>
        </authorList>
    </citation>
    <scope>NUCLEOTIDE SEQUENCE [LARGE SCALE GENOMIC DNA]</scope>
</reference>